<evidence type="ECO:0000259" key="4">
    <source>
        <dbReference type="Pfam" id="PF00588"/>
    </source>
</evidence>
<dbReference type="InterPro" id="IPR051259">
    <property type="entry name" value="rRNA_Methyltransferase"/>
</dbReference>
<dbReference type="PANTHER" id="PTHR43191:SF2">
    <property type="entry name" value="RRNA METHYLTRANSFERASE 3, MITOCHONDRIAL"/>
    <property type="match status" value="1"/>
</dbReference>
<feature type="domain" description="tRNA/rRNA methyltransferase SpoU type" evidence="4">
    <location>
        <begin position="101"/>
        <end position="238"/>
    </location>
</feature>
<dbReference type="InterPro" id="IPR029028">
    <property type="entry name" value="Alpha/beta_knot_MTases"/>
</dbReference>
<protein>
    <submittedName>
        <fullName evidence="6">RNA methyltransferase</fullName>
    </submittedName>
</protein>
<dbReference type="GO" id="GO:0003723">
    <property type="term" value="F:RNA binding"/>
    <property type="evidence" value="ECO:0007669"/>
    <property type="project" value="InterPro"/>
</dbReference>
<evidence type="ECO:0000256" key="2">
    <source>
        <dbReference type="ARBA" id="ARBA00022603"/>
    </source>
</evidence>
<dbReference type="SUPFAM" id="SSF55315">
    <property type="entry name" value="L30e-like"/>
    <property type="match status" value="1"/>
</dbReference>
<evidence type="ECO:0000256" key="1">
    <source>
        <dbReference type="ARBA" id="ARBA00007228"/>
    </source>
</evidence>
<gene>
    <name evidence="6" type="ORF">IC612_01075</name>
</gene>
<dbReference type="PANTHER" id="PTHR43191">
    <property type="entry name" value="RRNA METHYLTRANSFERASE 3"/>
    <property type="match status" value="1"/>
</dbReference>
<comment type="caution">
    <text evidence="6">The sequence shown here is derived from an EMBL/GenBank/DDBJ whole genome shotgun (WGS) entry which is preliminary data.</text>
</comment>
<dbReference type="AlphaFoldDB" id="A0A931E4C8"/>
<evidence type="ECO:0000313" key="6">
    <source>
        <dbReference type="EMBL" id="MBF5026390.1"/>
    </source>
</evidence>
<evidence type="ECO:0000313" key="7">
    <source>
        <dbReference type="Proteomes" id="UP000694480"/>
    </source>
</evidence>
<dbReference type="InterPro" id="IPR001537">
    <property type="entry name" value="SpoU_MeTrfase"/>
</dbReference>
<dbReference type="GO" id="GO:0008173">
    <property type="term" value="F:RNA methyltransferase activity"/>
    <property type="evidence" value="ECO:0007669"/>
    <property type="project" value="InterPro"/>
</dbReference>
<dbReference type="Gene3D" id="3.40.1280.10">
    <property type="match status" value="1"/>
</dbReference>
<dbReference type="SUPFAM" id="SSF75217">
    <property type="entry name" value="alpha/beta knot"/>
    <property type="match status" value="1"/>
</dbReference>
<dbReference type="GO" id="GO:0032259">
    <property type="term" value="P:methylation"/>
    <property type="evidence" value="ECO:0007669"/>
    <property type="project" value="UniProtKB-KW"/>
</dbReference>
<dbReference type="RefSeq" id="WP_194738316.1">
    <property type="nucleotide sequence ID" value="NZ_JADKYY010000001.1"/>
</dbReference>
<keyword evidence="7" id="KW-1185">Reference proteome</keyword>
<reference evidence="6" key="1">
    <citation type="submission" date="2020-11" db="EMBL/GenBank/DDBJ databases">
        <title>Genome seq and assembly of Planobacterium sp.</title>
        <authorList>
            <person name="Chhetri G."/>
        </authorList>
    </citation>
    <scope>NUCLEOTIDE SEQUENCE</scope>
    <source>
        <strain evidence="6">GCR5</strain>
    </source>
</reference>
<evidence type="ECO:0000259" key="5">
    <source>
        <dbReference type="Pfam" id="PF22435"/>
    </source>
</evidence>
<feature type="domain" description="MRM3-like substrate binding" evidence="5">
    <location>
        <begin position="6"/>
        <end position="86"/>
    </location>
</feature>
<organism evidence="6 7">
    <name type="scientific">Planobacterium oryzisoli</name>
    <dbReference type="NCBI Taxonomy" id="2771435"/>
    <lineage>
        <taxon>Bacteria</taxon>
        <taxon>Pseudomonadati</taxon>
        <taxon>Bacteroidota</taxon>
        <taxon>Flavobacteriia</taxon>
        <taxon>Flavobacteriales</taxon>
        <taxon>Weeksellaceae</taxon>
        <taxon>Chryseobacterium group</taxon>
        <taxon>Chryseobacterium</taxon>
    </lineage>
</organism>
<dbReference type="InterPro" id="IPR029064">
    <property type="entry name" value="Ribosomal_eL30-like_sf"/>
</dbReference>
<dbReference type="InterPro" id="IPR029026">
    <property type="entry name" value="tRNA_m1G_MTases_N"/>
</dbReference>
<dbReference type="Pfam" id="PF00588">
    <property type="entry name" value="SpoU_methylase"/>
    <property type="match status" value="1"/>
</dbReference>
<keyword evidence="3" id="KW-0808">Transferase</keyword>
<dbReference type="InterPro" id="IPR053888">
    <property type="entry name" value="MRM3-like_sub_bind"/>
</dbReference>
<dbReference type="GO" id="GO:0006396">
    <property type="term" value="P:RNA processing"/>
    <property type="evidence" value="ECO:0007669"/>
    <property type="project" value="InterPro"/>
</dbReference>
<sequence length="244" mass="27128">MLTAHTIKVIQSLDKKKFRQKYNLFLVEGSKTIRELIDSRHKVNQIFTTAEAQGNFVEFPENIVTLVTKAELQRASLLKNPKDALALCTLEAPAELKSVPVTLVLDSLQDPGNLGTLIRLADWFGIEQIVCSPDTVDLYSPKVIQASMGSFTRVHVVYTDLMEFLKNSPHPTIGTDMEGEDLYKFDFPDHYNLVLGNEGNGMSKEVRACLDTTITIPRFGKAQKTESLNVSMAAGIILGVSQRK</sequence>
<name>A0A931E4C8_9FLAO</name>
<dbReference type="Proteomes" id="UP000694480">
    <property type="component" value="Unassembled WGS sequence"/>
</dbReference>
<proteinExistence type="inferred from homology"/>
<dbReference type="CDD" id="cd18109">
    <property type="entry name" value="SpoU-like_RNA-MTase"/>
    <property type="match status" value="1"/>
</dbReference>
<keyword evidence="2 6" id="KW-0489">Methyltransferase</keyword>
<comment type="similarity">
    <text evidence="1">Belongs to the class IV-like SAM-binding methyltransferase superfamily. RNA methyltransferase TrmH family.</text>
</comment>
<dbReference type="EMBL" id="JADKYY010000001">
    <property type="protein sequence ID" value="MBF5026390.1"/>
    <property type="molecule type" value="Genomic_DNA"/>
</dbReference>
<evidence type="ECO:0000256" key="3">
    <source>
        <dbReference type="ARBA" id="ARBA00022679"/>
    </source>
</evidence>
<dbReference type="Gene3D" id="3.30.1330.30">
    <property type="match status" value="1"/>
</dbReference>
<dbReference type="Pfam" id="PF22435">
    <property type="entry name" value="MRM3-like_sub_bind"/>
    <property type="match status" value="1"/>
</dbReference>
<accession>A0A931E4C8</accession>